<evidence type="ECO:0000313" key="3">
    <source>
        <dbReference type="Proteomes" id="UP001345013"/>
    </source>
</evidence>
<proteinExistence type="predicted"/>
<organism evidence="2 3">
    <name type="scientific">Lithohypha guttulata</name>
    <dbReference type="NCBI Taxonomy" id="1690604"/>
    <lineage>
        <taxon>Eukaryota</taxon>
        <taxon>Fungi</taxon>
        <taxon>Dikarya</taxon>
        <taxon>Ascomycota</taxon>
        <taxon>Pezizomycotina</taxon>
        <taxon>Eurotiomycetes</taxon>
        <taxon>Chaetothyriomycetidae</taxon>
        <taxon>Chaetothyriales</taxon>
        <taxon>Trichomeriaceae</taxon>
        <taxon>Lithohypha</taxon>
    </lineage>
</organism>
<dbReference type="Proteomes" id="UP001345013">
    <property type="component" value="Unassembled WGS sequence"/>
</dbReference>
<dbReference type="InterPro" id="IPR000182">
    <property type="entry name" value="GNAT_dom"/>
</dbReference>
<dbReference type="PROSITE" id="PS51186">
    <property type="entry name" value="GNAT"/>
    <property type="match status" value="1"/>
</dbReference>
<sequence>MSVPDGDHCEAWRIAAMESPKDVEQGHDVVCACFGQQTHDGIFFAMNPGWDTPQGRAAGAKRLVERWRSITKDRNGDPNTVFLKAVVPGQDGEEQVVGIAIWVQASIVVGRGDAPMDLSKTMDLEALYPGNKAEQRYACQLDASLHRRRGEVVKEKATASPPAIMVLDLCVVHPDFQRRGIAGGLVRWGLDEAQRRGCLECTTEASSMGRHVYTKLGFRQEGGEIEFEVDEEFRGRDTPSNIFMRTEVS</sequence>
<dbReference type="PANTHER" id="PTHR42791:SF14">
    <property type="entry name" value="N-ACETYLTRANSFERASE DOMAIN-CONTAINING PROTEIN"/>
    <property type="match status" value="1"/>
</dbReference>
<name>A0ABR0KP33_9EURO</name>
<accession>A0ABR0KP33</accession>
<dbReference type="InterPro" id="IPR016181">
    <property type="entry name" value="Acyl_CoA_acyltransferase"/>
</dbReference>
<dbReference type="SUPFAM" id="SSF55729">
    <property type="entry name" value="Acyl-CoA N-acyltransferases (Nat)"/>
    <property type="match status" value="1"/>
</dbReference>
<dbReference type="Pfam" id="PF13508">
    <property type="entry name" value="Acetyltransf_7"/>
    <property type="match status" value="1"/>
</dbReference>
<dbReference type="Gene3D" id="3.40.630.30">
    <property type="match status" value="1"/>
</dbReference>
<evidence type="ECO:0000259" key="1">
    <source>
        <dbReference type="PROSITE" id="PS51186"/>
    </source>
</evidence>
<gene>
    <name evidence="2" type="ORF">LTR24_000205</name>
</gene>
<keyword evidence="3" id="KW-1185">Reference proteome</keyword>
<reference evidence="2 3" key="1">
    <citation type="submission" date="2023-08" db="EMBL/GenBank/DDBJ databases">
        <title>Black Yeasts Isolated from many extreme environments.</title>
        <authorList>
            <person name="Coleine C."/>
            <person name="Stajich J.E."/>
            <person name="Selbmann L."/>
        </authorList>
    </citation>
    <scope>NUCLEOTIDE SEQUENCE [LARGE SCALE GENOMIC DNA]</scope>
    <source>
        <strain evidence="2 3">CCFEE 5885</strain>
    </source>
</reference>
<dbReference type="InterPro" id="IPR052523">
    <property type="entry name" value="Trichothecene_AcTrans"/>
</dbReference>
<feature type="domain" description="N-acetyltransferase" evidence="1">
    <location>
        <begin position="108"/>
        <end position="249"/>
    </location>
</feature>
<evidence type="ECO:0000313" key="2">
    <source>
        <dbReference type="EMBL" id="KAK5102295.1"/>
    </source>
</evidence>
<protein>
    <recommendedName>
        <fullName evidence="1">N-acetyltransferase domain-containing protein</fullName>
    </recommendedName>
</protein>
<dbReference type="EMBL" id="JAVRRG010000002">
    <property type="protein sequence ID" value="KAK5102295.1"/>
    <property type="molecule type" value="Genomic_DNA"/>
</dbReference>
<dbReference type="PANTHER" id="PTHR42791">
    <property type="entry name" value="GNAT FAMILY ACETYLTRANSFERASE"/>
    <property type="match status" value="1"/>
</dbReference>
<dbReference type="CDD" id="cd04301">
    <property type="entry name" value="NAT_SF"/>
    <property type="match status" value="1"/>
</dbReference>
<comment type="caution">
    <text evidence="2">The sequence shown here is derived from an EMBL/GenBank/DDBJ whole genome shotgun (WGS) entry which is preliminary data.</text>
</comment>